<gene>
    <name evidence="8 10" type="primary">tadA</name>
    <name evidence="10" type="ORF">GCM10023156_34550</name>
</gene>
<name>A0ABP8MZZ0_9BACT</name>
<dbReference type="PANTHER" id="PTHR11079">
    <property type="entry name" value="CYTOSINE DEAMINASE FAMILY MEMBER"/>
    <property type="match status" value="1"/>
</dbReference>
<dbReference type="PROSITE" id="PS00903">
    <property type="entry name" value="CYT_DCMP_DEAMINASES_1"/>
    <property type="match status" value="1"/>
</dbReference>
<evidence type="ECO:0000313" key="10">
    <source>
        <dbReference type="EMBL" id="GAA4457563.1"/>
    </source>
</evidence>
<evidence type="ECO:0000256" key="4">
    <source>
        <dbReference type="ARBA" id="ARBA00022723"/>
    </source>
</evidence>
<protein>
    <recommendedName>
        <fullName evidence="8">tRNA-specific adenosine deaminase</fullName>
        <ecNumber evidence="8">3.5.4.33</ecNumber>
    </recommendedName>
</protein>
<dbReference type="PROSITE" id="PS51747">
    <property type="entry name" value="CYT_DCMP_DEAMINASES_2"/>
    <property type="match status" value="1"/>
</dbReference>
<comment type="function">
    <text evidence="8">Catalyzes the deamination of adenosine to inosine at the wobble position 34 of tRNA(Arg2).</text>
</comment>
<dbReference type="InterPro" id="IPR002125">
    <property type="entry name" value="CMP_dCMP_dom"/>
</dbReference>
<dbReference type="Pfam" id="PF14437">
    <property type="entry name" value="MafB19-deam"/>
    <property type="match status" value="1"/>
</dbReference>
<comment type="cofactor">
    <cofactor evidence="8">
        <name>Zn(2+)</name>
        <dbReference type="ChEBI" id="CHEBI:29105"/>
    </cofactor>
    <text evidence="8">Binds 1 zinc ion per subunit.</text>
</comment>
<evidence type="ECO:0000256" key="2">
    <source>
        <dbReference type="ARBA" id="ARBA00011738"/>
    </source>
</evidence>
<evidence type="ECO:0000256" key="7">
    <source>
        <dbReference type="ARBA" id="ARBA00048045"/>
    </source>
</evidence>
<proteinExistence type="inferred from homology"/>
<dbReference type="InterPro" id="IPR028883">
    <property type="entry name" value="tRNA_aden_deaminase"/>
</dbReference>
<dbReference type="Proteomes" id="UP001500840">
    <property type="component" value="Unassembled WGS sequence"/>
</dbReference>
<keyword evidence="5 8" id="KW-0378">Hydrolase</keyword>
<feature type="binding site" evidence="8">
    <location>
        <position position="106"/>
    </location>
    <ligand>
        <name>Zn(2+)</name>
        <dbReference type="ChEBI" id="CHEBI:29105"/>
        <note>catalytic</note>
    </ligand>
</feature>
<dbReference type="HAMAP" id="MF_00972">
    <property type="entry name" value="tRNA_aden_deaminase"/>
    <property type="match status" value="1"/>
</dbReference>
<keyword evidence="3 8" id="KW-0819">tRNA processing</keyword>
<reference evidence="11" key="1">
    <citation type="journal article" date="2019" name="Int. J. Syst. Evol. Microbiol.">
        <title>The Global Catalogue of Microorganisms (GCM) 10K type strain sequencing project: providing services to taxonomists for standard genome sequencing and annotation.</title>
        <authorList>
            <consortium name="The Broad Institute Genomics Platform"/>
            <consortium name="The Broad Institute Genome Sequencing Center for Infectious Disease"/>
            <person name="Wu L."/>
            <person name="Ma J."/>
        </authorList>
    </citation>
    <scope>NUCLEOTIDE SEQUENCE [LARGE SCALE GENOMIC DNA]</scope>
    <source>
        <strain evidence="11">JCM 17759</strain>
    </source>
</reference>
<comment type="caution">
    <text evidence="10">The sequence shown here is derived from an EMBL/GenBank/DDBJ whole genome shotgun (WGS) entry which is preliminary data.</text>
</comment>
<evidence type="ECO:0000256" key="8">
    <source>
        <dbReference type="HAMAP-Rule" id="MF_00972"/>
    </source>
</evidence>
<keyword evidence="4 8" id="KW-0479">Metal-binding</keyword>
<comment type="catalytic activity">
    <reaction evidence="7 8">
        <text>adenosine(34) in tRNA + H2O + H(+) = inosine(34) in tRNA + NH4(+)</text>
        <dbReference type="Rhea" id="RHEA:43168"/>
        <dbReference type="Rhea" id="RHEA-COMP:10373"/>
        <dbReference type="Rhea" id="RHEA-COMP:10374"/>
        <dbReference type="ChEBI" id="CHEBI:15377"/>
        <dbReference type="ChEBI" id="CHEBI:15378"/>
        <dbReference type="ChEBI" id="CHEBI:28938"/>
        <dbReference type="ChEBI" id="CHEBI:74411"/>
        <dbReference type="ChEBI" id="CHEBI:82852"/>
        <dbReference type="EC" id="3.5.4.33"/>
    </reaction>
</comment>
<dbReference type="InterPro" id="IPR016193">
    <property type="entry name" value="Cytidine_deaminase-like"/>
</dbReference>
<dbReference type="SUPFAM" id="SSF53927">
    <property type="entry name" value="Cytidine deaminase-like"/>
    <property type="match status" value="1"/>
</dbReference>
<evidence type="ECO:0000256" key="3">
    <source>
        <dbReference type="ARBA" id="ARBA00022694"/>
    </source>
</evidence>
<evidence type="ECO:0000259" key="9">
    <source>
        <dbReference type="PROSITE" id="PS51747"/>
    </source>
</evidence>
<dbReference type="EMBL" id="BAABGA010000041">
    <property type="protein sequence ID" value="GAA4457563.1"/>
    <property type="molecule type" value="Genomic_DNA"/>
</dbReference>
<evidence type="ECO:0000313" key="11">
    <source>
        <dbReference type="Proteomes" id="UP001500840"/>
    </source>
</evidence>
<feature type="binding site" evidence="8">
    <location>
        <position position="76"/>
    </location>
    <ligand>
        <name>Zn(2+)</name>
        <dbReference type="ChEBI" id="CHEBI:29105"/>
        <note>catalytic</note>
    </ligand>
</feature>
<feature type="domain" description="CMP/dCMP-type deaminase" evidence="9">
    <location>
        <begin position="25"/>
        <end position="152"/>
    </location>
</feature>
<keyword evidence="11" id="KW-1185">Reference proteome</keyword>
<feature type="active site" description="Proton donor" evidence="8">
    <location>
        <position position="78"/>
    </location>
</feature>
<dbReference type="EC" id="3.5.4.33" evidence="8"/>
<feature type="binding site" evidence="8">
    <location>
        <position position="109"/>
    </location>
    <ligand>
        <name>Zn(2+)</name>
        <dbReference type="ChEBI" id="CHEBI:29105"/>
        <note>catalytic</note>
    </ligand>
</feature>
<dbReference type="InterPro" id="IPR016192">
    <property type="entry name" value="APOBEC/CMP_deaminase_Zn-bd"/>
</dbReference>
<dbReference type="Gene3D" id="3.40.140.10">
    <property type="entry name" value="Cytidine Deaminase, domain 2"/>
    <property type="match status" value="1"/>
</dbReference>
<accession>A0ABP8MZZ0</accession>
<evidence type="ECO:0000256" key="5">
    <source>
        <dbReference type="ARBA" id="ARBA00022801"/>
    </source>
</evidence>
<organism evidence="10 11">
    <name type="scientific">Novipirellula rosea</name>
    <dbReference type="NCBI Taxonomy" id="1031540"/>
    <lineage>
        <taxon>Bacteria</taxon>
        <taxon>Pseudomonadati</taxon>
        <taxon>Planctomycetota</taxon>
        <taxon>Planctomycetia</taxon>
        <taxon>Pirellulales</taxon>
        <taxon>Pirellulaceae</taxon>
        <taxon>Novipirellula</taxon>
    </lineage>
</organism>
<dbReference type="CDD" id="cd01285">
    <property type="entry name" value="nucleoside_deaminase"/>
    <property type="match status" value="1"/>
</dbReference>
<comment type="subunit">
    <text evidence="2 8">Homodimer.</text>
</comment>
<dbReference type="InterPro" id="IPR058535">
    <property type="entry name" value="MafB19-deam"/>
</dbReference>
<keyword evidence="6 8" id="KW-0862">Zinc</keyword>
<evidence type="ECO:0000256" key="6">
    <source>
        <dbReference type="ARBA" id="ARBA00022833"/>
    </source>
</evidence>
<sequence length="177" mass="19392">MSDRETDLSAFDPQDVELQAKLMFESDSYWMGRALELAFQAVDADEVPVGAIIVRDHSIIGAASNQRESLKDPTAHAEMIAITQAAAAVEDWRLEQTTLYVTLEPCIMCAGAILQSRIPRVVFGATDPKAGAVASMYHLLEDTRLNHRCLVTSGVMADRCGKVLTDFFASKRAMGKK</sequence>
<comment type="similarity">
    <text evidence="1">Belongs to the cytidine and deoxycytidylate deaminase family. ADAT2 subfamily.</text>
</comment>
<evidence type="ECO:0000256" key="1">
    <source>
        <dbReference type="ARBA" id="ARBA00010669"/>
    </source>
</evidence>
<dbReference type="PANTHER" id="PTHR11079:SF202">
    <property type="entry name" value="TRNA-SPECIFIC ADENOSINE DEAMINASE"/>
    <property type="match status" value="1"/>
</dbReference>
<dbReference type="NCBIfam" id="NF008113">
    <property type="entry name" value="PRK10860.1"/>
    <property type="match status" value="1"/>
</dbReference>